<proteinExistence type="predicted"/>
<feature type="region of interest" description="Disordered" evidence="1">
    <location>
        <begin position="78"/>
        <end position="98"/>
    </location>
</feature>
<dbReference type="Ensembl" id="ENSPMGT00000007618.1">
    <property type="protein sequence ID" value="ENSPMGP00000007162.1"/>
    <property type="gene ID" value="ENSPMGG00000005964.1"/>
</dbReference>
<evidence type="ECO:0000313" key="4">
    <source>
        <dbReference type="Proteomes" id="UP000261520"/>
    </source>
</evidence>
<dbReference type="Proteomes" id="UP000261520">
    <property type="component" value="Unplaced"/>
</dbReference>
<dbReference type="GO" id="GO:0035024">
    <property type="term" value="P:negative regulation of Rho protein signal transduction"/>
    <property type="evidence" value="ECO:0007669"/>
    <property type="project" value="TreeGrafter"/>
</dbReference>
<reference evidence="3" key="1">
    <citation type="submission" date="2025-08" db="UniProtKB">
        <authorList>
            <consortium name="Ensembl"/>
        </authorList>
    </citation>
    <scope>IDENTIFICATION</scope>
</reference>
<organism evidence="3 4">
    <name type="scientific">Periophthalmus magnuspinnatus</name>
    <dbReference type="NCBI Taxonomy" id="409849"/>
    <lineage>
        <taxon>Eukaryota</taxon>
        <taxon>Metazoa</taxon>
        <taxon>Chordata</taxon>
        <taxon>Craniata</taxon>
        <taxon>Vertebrata</taxon>
        <taxon>Euteleostomi</taxon>
        <taxon>Actinopterygii</taxon>
        <taxon>Neopterygii</taxon>
        <taxon>Teleostei</taxon>
        <taxon>Neoteleostei</taxon>
        <taxon>Acanthomorphata</taxon>
        <taxon>Gobiaria</taxon>
        <taxon>Gobiiformes</taxon>
        <taxon>Gobioidei</taxon>
        <taxon>Gobiidae</taxon>
        <taxon>Oxudercinae</taxon>
        <taxon>Periophthalmus</taxon>
    </lineage>
</organism>
<dbReference type="Pfam" id="PF01843">
    <property type="entry name" value="DIL"/>
    <property type="match status" value="1"/>
</dbReference>
<dbReference type="AlphaFoldDB" id="A0A3B3ZR48"/>
<protein>
    <recommendedName>
        <fullName evidence="2">Dilute domain-containing protein</fullName>
    </recommendedName>
</protein>
<evidence type="ECO:0000313" key="3">
    <source>
        <dbReference type="Ensembl" id="ENSPMGP00000007162.1"/>
    </source>
</evidence>
<dbReference type="InterPro" id="IPR052072">
    <property type="entry name" value="Vascular_dev_regulator"/>
</dbReference>
<evidence type="ECO:0000259" key="2">
    <source>
        <dbReference type="PROSITE" id="PS51126"/>
    </source>
</evidence>
<dbReference type="PANTHER" id="PTHR16027">
    <property type="entry name" value="DILUTE DOMAIN-CONTAINING PROTEIN YPR089W"/>
    <property type="match status" value="1"/>
</dbReference>
<evidence type="ECO:0000256" key="1">
    <source>
        <dbReference type="SAM" id="MobiDB-lite"/>
    </source>
</evidence>
<dbReference type="InterPro" id="IPR002710">
    <property type="entry name" value="Dilute_dom"/>
</dbReference>
<dbReference type="GO" id="GO:0001525">
    <property type="term" value="P:angiogenesis"/>
    <property type="evidence" value="ECO:0007669"/>
    <property type="project" value="TreeGrafter"/>
</dbReference>
<reference evidence="3" key="2">
    <citation type="submission" date="2025-09" db="UniProtKB">
        <authorList>
            <consortium name="Ensembl"/>
        </authorList>
    </citation>
    <scope>IDENTIFICATION</scope>
</reference>
<keyword evidence="4" id="KW-1185">Reference proteome</keyword>
<dbReference type="SMART" id="SM01132">
    <property type="entry name" value="DIL"/>
    <property type="match status" value="1"/>
</dbReference>
<sequence>MIQKNTLQLHKPDAMCSSCISGMRADCVELVHFKRFPEVKKLFFPHFMHSAHTNYSPQSSLQVLYPLLPDVLDCNPFRRSPDTPDPTDGSPVLGSPPLRAPEEVQKVVEVLNQTWRLLQTCQLHPEISAQLVGYLFYFINASLFNSLMERGSEEGFYQWSRGVHLRASLDLILDWAQERGLGELALEQTIKLSGALNLLATPRKTLLKTCWSSLRSLYPSLHPAQLHHLLSLYRPLSHPRSTWSPSAPDQDAALDTGKRHTTLTTLPLLYLARTRAQT</sequence>
<feature type="domain" description="Dilute" evidence="2">
    <location>
        <begin position="17"/>
        <end position="256"/>
    </location>
</feature>
<name>A0A3B3ZR48_9GOBI</name>
<dbReference type="GO" id="GO:0051020">
    <property type="term" value="F:GTPase binding"/>
    <property type="evidence" value="ECO:0007669"/>
    <property type="project" value="TreeGrafter"/>
</dbReference>
<dbReference type="GO" id="GO:0005911">
    <property type="term" value="C:cell-cell junction"/>
    <property type="evidence" value="ECO:0007669"/>
    <property type="project" value="TreeGrafter"/>
</dbReference>
<dbReference type="PANTHER" id="PTHR16027:SF4">
    <property type="entry name" value="RAS-INTERACTING PROTEIN 1"/>
    <property type="match status" value="1"/>
</dbReference>
<accession>A0A3B3ZR48</accession>
<dbReference type="PROSITE" id="PS51126">
    <property type="entry name" value="DILUTE"/>
    <property type="match status" value="1"/>
</dbReference>